<proteinExistence type="predicted"/>
<accession>A0A2T4YLY4</accession>
<feature type="domain" description="ABM" evidence="1">
    <location>
        <begin position="3"/>
        <end position="91"/>
    </location>
</feature>
<dbReference type="InterPro" id="IPR050744">
    <property type="entry name" value="AI-2_Isomerase_LsrG"/>
</dbReference>
<evidence type="ECO:0000313" key="2">
    <source>
        <dbReference type="EMBL" id="PTM44414.1"/>
    </source>
</evidence>
<dbReference type="Gene3D" id="3.30.70.100">
    <property type="match status" value="1"/>
</dbReference>
<keyword evidence="3" id="KW-1185">Reference proteome</keyword>
<dbReference type="PANTHER" id="PTHR33336">
    <property type="entry name" value="QUINOL MONOOXYGENASE YGIN-RELATED"/>
    <property type="match status" value="1"/>
</dbReference>
<gene>
    <name evidence="2" type="ORF">C8J24_2618</name>
</gene>
<dbReference type="InterPro" id="IPR011008">
    <property type="entry name" value="Dimeric_a/b-barrel"/>
</dbReference>
<organism evidence="2 3">
    <name type="scientific">Sphingomonas aerolata</name>
    <dbReference type="NCBI Taxonomy" id="185951"/>
    <lineage>
        <taxon>Bacteria</taxon>
        <taxon>Pseudomonadati</taxon>
        <taxon>Pseudomonadota</taxon>
        <taxon>Alphaproteobacteria</taxon>
        <taxon>Sphingomonadales</taxon>
        <taxon>Sphingomonadaceae</taxon>
        <taxon>Sphingomonas</taxon>
    </lineage>
</organism>
<protein>
    <submittedName>
        <fullName evidence="2">Quinol monooxygenase YgiN</fullName>
    </submittedName>
</protein>
<keyword evidence="2" id="KW-0503">Monooxygenase</keyword>
<dbReference type="SUPFAM" id="SSF54909">
    <property type="entry name" value="Dimeric alpha+beta barrel"/>
    <property type="match status" value="1"/>
</dbReference>
<dbReference type="GeneID" id="93690185"/>
<dbReference type="RefSeq" id="WP_031394383.1">
    <property type="nucleotide sequence ID" value="NZ_CP098762.1"/>
</dbReference>
<dbReference type="PANTHER" id="PTHR33336:SF3">
    <property type="entry name" value="ABM DOMAIN-CONTAINING PROTEIN"/>
    <property type="match status" value="1"/>
</dbReference>
<dbReference type="GO" id="GO:0004497">
    <property type="term" value="F:monooxygenase activity"/>
    <property type="evidence" value="ECO:0007669"/>
    <property type="project" value="UniProtKB-KW"/>
</dbReference>
<dbReference type="Proteomes" id="UP000240996">
    <property type="component" value="Unassembled WGS sequence"/>
</dbReference>
<keyword evidence="2" id="KW-0560">Oxidoreductase</keyword>
<comment type="caution">
    <text evidence="2">The sequence shown here is derived from an EMBL/GenBank/DDBJ whole genome shotgun (WGS) entry which is preliminary data.</text>
</comment>
<dbReference type="AlphaFoldDB" id="A0A2T4YLY4"/>
<name>A0A2T4YLY4_9SPHN</name>
<dbReference type="EMBL" id="PZZN01000003">
    <property type="protein sequence ID" value="PTM44414.1"/>
    <property type="molecule type" value="Genomic_DNA"/>
</dbReference>
<dbReference type="InterPro" id="IPR007138">
    <property type="entry name" value="ABM_dom"/>
</dbReference>
<evidence type="ECO:0000313" key="3">
    <source>
        <dbReference type="Proteomes" id="UP000240996"/>
    </source>
</evidence>
<dbReference type="PROSITE" id="PS51725">
    <property type="entry name" value="ABM"/>
    <property type="match status" value="1"/>
</dbReference>
<evidence type="ECO:0000259" key="1">
    <source>
        <dbReference type="PROSITE" id="PS51725"/>
    </source>
</evidence>
<sequence length="99" mass="10727">MPVKVIAFVSVKPGHEEAFIDAARICAAASRNEPGVLHYDLWREADGDRRFVFNELYVDDAAVQAHMASDHFKALGVASRDLAAARPTIIATHPVDVAG</sequence>
<dbReference type="Pfam" id="PF03992">
    <property type="entry name" value="ABM"/>
    <property type="match status" value="1"/>
</dbReference>
<reference evidence="2 3" key="1">
    <citation type="submission" date="2018-04" db="EMBL/GenBank/DDBJ databases">
        <title>Genomic Encyclopedia of Type Strains, Phase III (KMG-III): the genomes of soil and plant-associated and newly described type strains.</title>
        <authorList>
            <person name="Whitman W."/>
        </authorList>
    </citation>
    <scope>NUCLEOTIDE SEQUENCE [LARGE SCALE GENOMIC DNA]</scope>
    <source>
        <strain evidence="2 3">NW12</strain>
    </source>
</reference>